<evidence type="ECO:0000256" key="5">
    <source>
        <dbReference type="ARBA" id="ARBA00023136"/>
    </source>
</evidence>
<dbReference type="NCBIfam" id="TIGR04283">
    <property type="entry name" value="glyco_like_mftF"/>
    <property type="match status" value="1"/>
</dbReference>
<keyword evidence="2" id="KW-1003">Cell membrane</keyword>
<dbReference type="PANTHER" id="PTHR43646">
    <property type="entry name" value="GLYCOSYLTRANSFERASE"/>
    <property type="match status" value="1"/>
</dbReference>
<dbReference type="AlphaFoldDB" id="Q0YQ19"/>
<evidence type="ECO:0000256" key="4">
    <source>
        <dbReference type="ARBA" id="ARBA00022679"/>
    </source>
</evidence>
<dbReference type="SUPFAM" id="SSF53448">
    <property type="entry name" value="Nucleotide-diphospho-sugar transferases"/>
    <property type="match status" value="1"/>
</dbReference>
<dbReference type="GO" id="GO:0016757">
    <property type="term" value="F:glycosyltransferase activity"/>
    <property type="evidence" value="ECO:0007669"/>
    <property type="project" value="UniProtKB-KW"/>
</dbReference>
<reference evidence="7 8" key="2">
    <citation type="submission" date="2006-07" db="EMBL/GenBank/DDBJ databases">
        <title>Sequencing of the draft genome and assembly of Chlorobium ferroxidans DSM 13031.</title>
        <authorList>
            <consortium name="US DOE Joint Genome Institute (JGI-PGF)"/>
            <person name="Copeland A."/>
            <person name="Lucas S."/>
            <person name="Lapidus A."/>
            <person name="Barry K."/>
            <person name="Glavina del Rio T."/>
            <person name="Dalin E."/>
            <person name="Tice H."/>
            <person name="Bruce D."/>
            <person name="Pitluck S."/>
            <person name="Richardson P."/>
        </authorList>
    </citation>
    <scope>NUCLEOTIDE SEQUENCE [LARGE SCALE GENOMIC DNA]</scope>
    <source>
        <strain evidence="7 8">DSM 13031</strain>
    </source>
</reference>
<dbReference type="Gene3D" id="3.90.550.10">
    <property type="entry name" value="Spore Coat Polysaccharide Biosynthesis Protein SpsA, Chain A"/>
    <property type="match status" value="1"/>
</dbReference>
<dbReference type="Proteomes" id="UP000004162">
    <property type="component" value="Unassembled WGS sequence"/>
</dbReference>
<dbReference type="PANTHER" id="PTHR43646:SF2">
    <property type="entry name" value="GLYCOSYLTRANSFERASE 2-LIKE DOMAIN-CONTAINING PROTEIN"/>
    <property type="match status" value="1"/>
</dbReference>
<name>Q0YQ19_9CHLB</name>
<dbReference type="EMBL" id="AASE01000021">
    <property type="protein sequence ID" value="EAT58375.1"/>
    <property type="molecule type" value="Genomic_DNA"/>
</dbReference>
<protein>
    <submittedName>
        <fullName evidence="7">Glycosyl transferase, family 2</fullName>
    </submittedName>
</protein>
<evidence type="ECO:0000259" key="6">
    <source>
        <dbReference type="Pfam" id="PF00535"/>
    </source>
</evidence>
<evidence type="ECO:0000313" key="8">
    <source>
        <dbReference type="Proteomes" id="UP000004162"/>
    </source>
</evidence>
<dbReference type="RefSeq" id="WP_006366985.1">
    <property type="nucleotide sequence ID" value="NZ_AASE01000021.1"/>
</dbReference>
<sequence length="230" mass="25959">MVPVPISIIIPTFNEEAGIADSMKGLLGLVREAQDIEIIVSDASSDRTPEILAGFPVRVCRSAKGRAVQMNTGARHTKGSILYFLHADTLPPATFLGDIRRAVSEGRRAGCFRMRFDDENPLMNLFGWFTQFPLPVCRGGDQSLFIERSLFEEIGGFNEAMQIMEDYDMVRRIEAHTPVHILETEVTTSARKFQQNGIIPLQINFAAIHLMHALGFDQESLKRYYRENIR</sequence>
<accession>Q0YQ19</accession>
<dbReference type="InterPro" id="IPR029044">
    <property type="entry name" value="Nucleotide-diphossugar_trans"/>
</dbReference>
<evidence type="ECO:0000256" key="1">
    <source>
        <dbReference type="ARBA" id="ARBA00004236"/>
    </source>
</evidence>
<evidence type="ECO:0000313" key="7">
    <source>
        <dbReference type="EMBL" id="EAT58375.1"/>
    </source>
</evidence>
<dbReference type="InterPro" id="IPR001173">
    <property type="entry name" value="Glyco_trans_2-like"/>
</dbReference>
<keyword evidence="8" id="KW-1185">Reference proteome</keyword>
<dbReference type="GO" id="GO:0005886">
    <property type="term" value="C:plasma membrane"/>
    <property type="evidence" value="ECO:0007669"/>
    <property type="project" value="UniProtKB-SubCell"/>
</dbReference>
<evidence type="ECO:0000256" key="3">
    <source>
        <dbReference type="ARBA" id="ARBA00022676"/>
    </source>
</evidence>
<evidence type="ECO:0000256" key="2">
    <source>
        <dbReference type="ARBA" id="ARBA00022475"/>
    </source>
</evidence>
<dbReference type="InterPro" id="IPR026461">
    <property type="entry name" value="Trfase_2_rSAM/seldom_assoc"/>
</dbReference>
<dbReference type="Pfam" id="PF00535">
    <property type="entry name" value="Glycos_transf_2"/>
    <property type="match status" value="1"/>
</dbReference>
<proteinExistence type="predicted"/>
<keyword evidence="4 7" id="KW-0808">Transferase</keyword>
<keyword evidence="3" id="KW-0328">Glycosyltransferase</keyword>
<feature type="domain" description="Glycosyltransferase 2-like" evidence="6">
    <location>
        <begin position="7"/>
        <end position="125"/>
    </location>
</feature>
<reference evidence="7 8" key="1">
    <citation type="submission" date="2006-07" db="EMBL/GenBank/DDBJ databases">
        <title>Annotation of the draft genome assembly of Chlorobium ferroxidans DSM 13031.</title>
        <authorList>
            <consortium name="US DOE Joint Genome Institute (JGI-ORNL)"/>
            <person name="Larimer F."/>
            <person name="Land M."/>
            <person name="Hauser L."/>
        </authorList>
    </citation>
    <scope>NUCLEOTIDE SEQUENCE [LARGE SCALE GENOMIC DNA]</scope>
    <source>
        <strain evidence="7 8">DSM 13031</strain>
    </source>
</reference>
<keyword evidence="5" id="KW-0472">Membrane</keyword>
<dbReference type="CDD" id="cd02522">
    <property type="entry name" value="GT_2_like_a"/>
    <property type="match status" value="1"/>
</dbReference>
<organism evidence="7 8">
    <name type="scientific">Chlorobium ferrooxidans DSM 13031</name>
    <dbReference type="NCBI Taxonomy" id="377431"/>
    <lineage>
        <taxon>Bacteria</taxon>
        <taxon>Pseudomonadati</taxon>
        <taxon>Chlorobiota</taxon>
        <taxon>Chlorobiia</taxon>
        <taxon>Chlorobiales</taxon>
        <taxon>Chlorobiaceae</taxon>
        <taxon>Chlorobium/Pelodictyon group</taxon>
        <taxon>Chlorobium</taxon>
    </lineage>
</organism>
<comment type="caution">
    <text evidence="7">The sequence shown here is derived from an EMBL/GenBank/DDBJ whole genome shotgun (WGS) entry which is preliminary data.</text>
</comment>
<gene>
    <name evidence="7" type="ORF">CferDRAFT_0314</name>
</gene>
<comment type="subcellular location">
    <subcellularLocation>
        <location evidence="1">Cell membrane</location>
    </subcellularLocation>
</comment>
<dbReference type="OrthoDB" id="9810303at2"/>